<organism evidence="1 2">
    <name type="scientific">Marchantia polymorpha</name>
    <name type="common">Common liverwort</name>
    <name type="synonym">Marchantia aquatica</name>
    <dbReference type="NCBI Taxonomy" id="3197"/>
    <lineage>
        <taxon>Eukaryota</taxon>
        <taxon>Viridiplantae</taxon>
        <taxon>Streptophyta</taxon>
        <taxon>Embryophyta</taxon>
        <taxon>Marchantiophyta</taxon>
        <taxon>Marchantiopsida</taxon>
        <taxon>Marchantiidae</taxon>
        <taxon>Marchantiales</taxon>
        <taxon>Marchantiaceae</taxon>
        <taxon>Marchantia</taxon>
    </lineage>
</organism>
<dbReference type="Proteomes" id="UP000244005">
    <property type="component" value="Unassembled WGS sequence"/>
</dbReference>
<gene>
    <name evidence="1" type="ORF">MARPO_0160s0002</name>
</gene>
<sequence>MATIAIAAIETGILTCHRVEVGARVEVAALSRYSRCYRARWSFASSSWKIRGSRGEDDRPSPMEIWPGVSSPVDFEFGFQVPQEETSNLDEFESIAGFSGIEDSILQTYMGDVDMLEEEEPLSKFVPPPQIPLEDVEIRNRVEEVMYTLLDYLPGPMAVLLDDQRKWDAVVKMFSESVEIQDPLLCLKGVQSFKTFLRVLCESGINIDLHEVYYENLAADRSKRWVYAVWTATLTNNLEESVENLNMKEWWSSAFGSLLEHLAQRQDGVQNALAGDELFRTTTIVDGEEKHFKRFQRLNVLKLSGESKFEVNQAGLVTGVRSRWYKLREQDAMEFSASKLWLTGLFSRGM</sequence>
<evidence type="ECO:0000313" key="2">
    <source>
        <dbReference type="Proteomes" id="UP000244005"/>
    </source>
</evidence>
<dbReference type="EMBL" id="KZ772830">
    <property type="protein sequence ID" value="PTQ28549.1"/>
    <property type="molecule type" value="Genomic_DNA"/>
</dbReference>
<reference evidence="2" key="1">
    <citation type="journal article" date="2017" name="Cell">
        <title>Insights into land plant evolution garnered from the Marchantia polymorpha genome.</title>
        <authorList>
            <person name="Bowman J.L."/>
            <person name="Kohchi T."/>
            <person name="Yamato K.T."/>
            <person name="Jenkins J."/>
            <person name="Shu S."/>
            <person name="Ishizaki K."/>
            <person name="Yamaoka S."/>
            <person name="Nishihama R."/>
            <person name="Nakamura Y."/>
            <person name="Berger F."/>
            <person name="Adam C."/>
            <person name="Aki S.S."/>
            <person name="Althoff F."/>
            <person name="Araki T."/>
            <person name="Arteaga-Vazquez M.A."/>
            <person name="Balasubrmanian S."/>
            <person name="Barry K."/>
            <person name="Bauer D."/>
            <person name="Boehm C.R."/>
            <person name="Briginshaw L."/>
            <person name="Caballero-Perez J."/>
            <person name="Catarino B."/>
            <person name="Chen F."/>
            <person name="Chiyoda S."/>
            <person name="Chovatia M."/>
            <person name="Davies K.M."/>
            <person name="Delmans M."/>
            <person name="Demura T."/>
            <person name="Dierschke T."/>
            <person name="Dolan L."/>
            <person name="Dorantes-Acosta A.E."/>
            <person name="Eklund D.M."/>
            <person name="Florent S.N."/>
            <person name="Flores-Sandoval E."/>
            <person name="Fujiyama A."/>
            <person name="Fukuzawa H."/>
            <person name="Galik B."/>
            <person name="Grimanelli D."/>
            <person name="Grimwood J."/>
            <person name="Grossniklaus U."/>
            <person name="Hamada T."/>
            <person name="Haseloff J."/>
            <person name="Hetherington A.J."/>
            <person name="Higo A."/>
            <person name="Hirakawa Y."/>
            <person name="Hundley H.N."/>
            <person name="Ikeda Y."/>
            <person name="Inoue K."/>
            <person name="Inoue S.I."/>
            <person name="Ishida S."/>
            <person name="Jia Q."/>
            <person name="Kakita M."/>
            <person name="Kanazawa T."/>
            <person name="Kawai Y."/>
            <person name="Kawashima T."/>
            <person name="Kennedy M."/>
            <person name="Kinose K."/>
            <person name="Kinoshita T."/>
            <person name="Kohara Y."/>
            <person name="Koide E."/>
            <person name="Komatsu K."/>
            <person name="Kopischke S."/>
            <person name="Kubo M."/>
            <person name="Kyozuka J."/>
            <person name="Lagercrantz U."/>
            <person name="Lin S.S."/>
            <person name="Lindquist E."/>
            <person name="Lipzen A.M."/>
            <person name="Lu C.W."/>
            <person name="De Luna E."/>
            <person name="Martienssen R.A."/>
            <person name="Minamino N."/>
            <person name="Mizutani M."/>
            <person name="Mizutani M."/>
            <person name="Mochizuki N."/>
            <person name="Monte I."/>
            <person name="Mosher R."/>
            <person name="Nagasaki H."/>
            <person name="Nakagami H."/>
            <person name="Naramoto S."/>
            <person name="Nishitani K."/>
            <person name="Ohtani M."/>
            <person name="Okamoto T."/>
            <person name="Okumura M."/>
            <person name="Phillips J."/>
            <person name="Pollak B."/>
            <person name="Reinders A."/>
            <person name="Rovekamp M."/>
            <person name="Sano R."/>
            <person name="Sawa S."/>
            <person name="Schmid M.W."/>
            <person name="Shirakawa M."/>
            <person name="Solano R."/>
            <person name="Spunde A."/>
            <person name="Suetsugu N."/>
            <person name="Sugano S."/>
            <person name="Sugiyama A."/>
            <person name="Sun R."/>
            <person name="Suzuki Y."/>
            <person name="Takenaka M."/>
            <person name="Takezawa D."/>
            <person name="Tomogane H."/>
            <person name="Tsuzuki M."/>
            <person name="Ueda T."/>
            <person name="Umeda M."/>
            <person name="Ward J.M."/>
            <person name="Watanabe Y."/>
            <person name="Yazaki K."/>
            <person name="Yokoyama R."/>
            <person name="Yoshitake Y."/>
            <person name="Yotsui I."/>
            <person name="Zachgo S."/>
            <person name="Schmutz J."/>
        </authorList>
    </citation>
    <scope>NUCLEOTIDE SEQUENCE [LARGE SCALE GENOMIC DNA]</scope>
    <source>
        <strain evidence="2">Tak-1</strain>
    </source>
</reference>
<proteinExistence type="predicted"/>
<dbReference type="AlphaFoldDB" id="A0A2R6W3V7"/>
<dbReference type="Gramene" id="Mp3g21070.1">
    <property type="protein sequence ID" value="Mp3g21070.1.cds"/>
    <property type="gene ID" value="Mp3g21070"/>
</dbReference>
<name>A0A2R6W3V7_MARPO</name>
<dbReference type="OrthoDB" id="1934061at2759"/>
<accession>A0A2R6W3V7</accession>
<evidence type="ECO:0000313" key="1">
    <source>
        <dbReference type="EMBL" id="PTQ28549.1"/>
    </source>
</evidence>
<keyword evidence="2" id="KW-1185">Reference proteome</keyword>
<protein>
    <submittedName>
        <fullName evidence="1">Uncharacterized protein</fullName>
    </submittedName>
</protein>